<sequence length="262" mass="26914">MSGISPTVDPTITEVLAHASRSAGESVDVYIGRAVAARLAADLLGSDVPGLSAAVTALRRDGLTADGDAASDDAASDGLFPDGQPTPAPPVIATDPVIRDPARLRALFDTGLMDSGKGAAYDRIAQMAVDALDVPSAGVSLVSDEKQWFCSAAGLSGDLAETRTVPLDRSLCQYAVSAGSPLVVDDARTHPTLKDHPIVADGTVVAYAGVPLADAAGNAIGTLCAWDGKPKLWTAGHVQILEDLATIVRERIFDTIDLGDMS</sequence>
<dbReference type="Proteomes" id="UP001432128">
    <property type="component" value="Chromosome"/>
</dbReference>
<dbReference type="PANTHER" id="PTHR43102:SF2">
    <property type="entry name" value="GAF DOMAIN-CONTAINING PROTEIN"/>
    <property type="match status" value="1"/>
</dbReference>
<dbReference type="InterPro" id="IPR029016">
    <property type="entry name" value="GAF-like_dom_sf"/>
</dbReference>
<reference evidence="3 4" key="1">
    <citation type="submission" date="2022-10" db="EMBL/GenBank/DDBJ databases">
        <title>The complete genomes of actinobacterial strains from the NBC collection.</title>
        <authorList>
            <person name="Joergensen T.S."/>
            <person name="Alvarez Arevalo M."/>
            <person name="Sterndorff E.B."/>
            <person name="Faurdal D."/>
            <person name="Vuksanovic O."/>
            <person name="Mourched A.-S."/>
            <person name="Charusanti P."/>
            <person name="Shaw S."/>
            <person name="Blin K."/>
            <person name="Weber T."/>
        </authorList>
    </citation>
    <scope>NUCLEOTIDE SEQUENCE [LARGE SCALE GENOMIC DNA]</scope>
    <source>
        <strain evidence="3 4">NBC_00319</strain>
    </source>
</reference>
<evidence type="ECO:0000313" key="3">
    <source>
        <dbReference type="EMBL" id="WUM21571.1"/>
    </source>
</evidence>
<dbReference type="EMBL" id="CP108021">
    <property type="protein sequence ID" value="WUM21571.1"/>
    <property type="molecule type" value="Genomic_DNA"/>
</dbReference>
<feature type="domain" description="GAF" evidence="2">
    <location>
        <begin position="116"/>
        <end position="257"/>
    </location>
</feature>
<protein>
    <submittedName>
        <fullName evidence="3">GAF domain-containing protein</fullName>
    </submittedName>
</protein>
<feature type="region of interest" description="Disordered" evidence="1">
    <location>
        <begin position="68"/>
        <end position="91"/>
    </location>
</feature>
<evidence type="ECO:0000313" key="4">
    <source>
        <dbReference type="Proteomes" id="UP001432128"/>
    </source>
</evidence>
<evidence type="ECO:0000259" key="2">
    <source>
        <dbReference type="SMART" id="SM00065"/>
    </source>
</evidence>
<dbReference type="AlphaFoldDB" id="A0AAU4K6F2"/>
<dbReference type="PANTHER" id="PTHR43102">
    <property type="entry name" value="SLR1143 PROTEIN"/>
    <property type="match status" value="1"/>
</dbReference>
<proteinExistence type="predicted"/>
<dbReference type="Pfam" id="PF01590">
    <property type="entry name" value="GAF"/>
    <property type="match status" value="1"/>
</dbReference>
<name>A0AAU4K6F2_9NOCA</name>
<dbReference type="Gene3D" id="3.30.450.40">
    <property type="match status" value="1"/>
</dbReference>
<dbReference type="SUPFAM" id="SSF55781">
    <property type="entry name" value="GAF domain-like"/>
    <property type="match status" value="1"/>
</dbReference>
<dbReference type="SMART" id="SM00065">
    <property type="entry name" value="GAF"/>
    <property type="match status" value="1"/>
</dbReference>
<organism evidence="3 4">
    <name type="scientific">Williamsia herbipolensis</name>
    <dbReference type="NCBI Taxonomy" id="1603258"/>
    <lineage>
        <taxon>Bacteria</taxon>
        <taxon>Bacillati</taxon>
        <taxon>Actinomycetota</taxon>
        <taxon>Actinomycetes</taxon>
        <taxon>Mycobacteriales</taxon>
        <taxon>Nocardiaceae</taxon>
        <taxon>Williamsia</taxon>
    </lineage>
</organism>
<dbReference type="RefSeq" id="WP_328858596.1">
    <property type="nucleotide sequence ID" value="NZ_CP108021.1"/>
</dbReference>
<accession>A0AAU4K6F2</accession>
<gene>
    <name evidence="3" type="ORF">OG579_07265</name>
</gene>
<keyword evidence="4" id="KW-1185">Reference proteome</keyword>
<evidence type="ECO:0000256" key="1">
    <source>
        <dbReference type="SAM" id="MobiDB-lite"/>
    </source>
</evidence>
<dbReference type="InterPro" id="IPR003018">
    <property type="entry name" value="GAF"/>
</dbReference>
<dbReference type="KEGG" id="whr:OG579_07265"/>